<evidence type="ECO:0000256" key="1">
    <source>
        <dbReference type="ARBA" id="ARBA00001003"/>
    </source>
</evidence>
<evidence type="ECO:0000256" key="4">
    <source>
        <dbReference type="ARBA" id="ARBA00022475"/>
    </source>
</evidence>
<dbReference type="GO" id="GO:0098552">
    <property type="term" value="C:side of membrane"/>
    <property type="evidence" value="ECO:0007669"/>
    <property type="project" value="UniProtKB-KW"/>
</dbReference>
<feature type="chain" id="PRO_5006531406" description="Carboxypeptidase" evidence="14">
    <location>
        <begin position="23"/>
        <end position="629"/>
    </location>
</feature>
<dbReference type="SUPFAM" id="SSF53474">
    <property type="entry name" value="alpha/beta-Hydrolases"/>
    <property type="match status" value="1"/>
</dbReference>
<keyword evidence="4" id="KW-1003">Cell membrane</keyword>
<evidence type="ECO:0000313" key="16">
    <source>
        <dbReference type="Proteomes" id="UP000030752"/>
    </source>
</evidence>
<dbReference type="GO" id="GO:0000324">
    <property type="term" value="C:fungal-type vacuole"/>
    <property type="evidence" value="ECO:0007669"/>
    <property type="project" value="TreeGrafter"/>
</dbReference>
<evidence type="ECO:0000256" key="2">
    <source>
        <dbReference type="ARBA" id="ARBA00004609"/>
    </source>
</evidence>
<evidence type="ECO:0000256" key="10">
    <source>
        <dbReference type="ARBA" id="ARBA00023026"/>
    </source>
</evidence>
<proteinExistence type="inferred from homology"/>
<evidence type="ECO:0000256" key="3">
    <source>
        <dbReference type="ARBA" id="ARBA00009431"/>
    </source>
</evidence>
<dbReference type="GO" id="GO:0004185">
    <property type="term" value="F:serine-type carboxypeptidase activity"/>
    <property type="evidence" value="ECO:0007669"/>
    <property type="project" value="UniProtKB-UniRule"/>
</dbReference>
<dbReference type="Gene3D" id="3.40.50.1820">
    <property type="entry name" value="alpha/beta hydrolase"/>
    <property type="match status" value="1"/>
</dbReference>
<dbReference type="PRINTS" id="PR00724">
    <property type="entry name" value="CRBOXYPTASEC"/>
</dbReference>
<keyword evidence="12" id="KW-0449">Lipoprotein</keyword>
<comment type="similarity">
    <text evidence="3 14">Belongs to the peptidase S10 family.</text>
</comment>
<gene>
    <name evidence="15" type="ORF">HMPREF1541_05324</name>
</gene>
<evidence type="ECO:0000256" key="7">
    <source>
        <dbReference type="ARBA" id="ARBA00022670"/>
    </source>
</evidence>
<reference evidence="15 16" key="1">
    <citation type="submission" date="2013-03" db="EMBL/GenBank/DDBJ databases">
        <title>The Genome Sequence of Phialophora europaea CBS 101466.</title>
        <authorList>
            <consortium name="The Broad Institute Genomics Platform"/>
            <person name="Cuomo C."/>
            <person name="de Hoog S."/>
            <person name="Gorbushina A."/>
            <person name="Walker B."/>
            <person name="Young S.K."/>
            <person name="Zeng Q."/>
            <person name="Gargeya S."/>
            <person name="Fitzgerald M."/>
            <person name="Haas B."/>
            <person name="Abouelleil A."/>
            <person name="Allen A.W."/>
            <person name="Alvarado L."/>
            <person name="Arachchi H.M."/>
            <person name="Berlin A.M."/>
            <person name="Chapman S.B."/>
            <person name="Gainer-Dewar J."/>
            <person name="Goldberg J."/>
            <person name="Griggs A."/>
            <person name="Gujja S."/>
            <person name="Hansen M."/>
            <person name="Howarth C."/>
            <person name="Imamovic A."/>
            <person name="Ireland A."/>
            <person name="Larimer J."/>
            <person name="McCowan C."/>
            <person name="Murphy C."/>
            <person name="Pearson M."/>
            <person name="Poon T.W."/>
            <person name="Priest M."/>
            <person name="Roberts A."/>
            <person name="Saif S."/>
            <person name="Shea T."/>
            <person name="Sisk P."/>
            <person name="Sykes S."/>
            <person name="Wortman J."/>
            <person name="Nusbaum C."/>
            <person name="Birren B."/>
        </authorList>
    </citation>
    <scope>NUCLEOTIDE SEQUENCE [LARGE SCALE GENOMIC DNA]</scope>
    <source>
        <strain evidence="15 16">CBS 101466</strain>
    </source>
</reference>
<protein>
    <recommendedName>
        <fullName evidence="14">Carboxypeptidase</fullName>
        <ecNumber evidence="14">3.4.16.-</ecNumber>
    </recommendedName>
</protein>
<keyword evidence="9 14" id="KW-0378">Hydrolase</keyword>
<dbReference type="AlphaFoldDB" id="W2RRL0"/>
<keyword evidence="16" id="KW-1185">Reference proteome</keyword>
<dbReference type="InterPro" id="IPR001563">
    <property type="entry name" value="Peptidase_S10"/>
</dbReference>
<comment type="catalytic activity">
    <reaction evidence="1">
        <text>Preferential release of a C-terminal arginine or lysine residue.</text>
        <dbReference type="EC" id="3.4.16.6"/>
    </reaction>
</comment>
<dbReference type="EMBL" id="KB822721">
    <property type="protein sequence ID" value="ETN39102.1"/>
    <property type="molecule type" value="Genomic_DNA"/>
</dbReference>
<accession>W2RRL0</accession>
<dbReference type="GeneID" id="19972663"/>
<dbReference type="PANTHER" id="PTHR11802:SF189">
    <property type="entry name" value="CARBOXYPEPTIDASE"/>
    <property type="match status" value="1"/>
</dbReference>
<name>W2RRL0_CYPE1</name>
<dbReference type="OrthoDB" id="443318at2759"/>
<keyword evidence="7 14" id="KW-0645">Protease</keyword>
<dbReference type="InterPro" id="IPR018202">
    <property type="entry name" value="Ser_caboxypep_ser_AS"/>
</dbReference>
<dbReference type="InParanoid" id="W2RRL0"/>
<keyword evidence="5" id="KW-0472">Membrane</keyword>
<dbReference type="EC" id="3.4.16.-" evidence="14"/>
<dbReference type="eggNOG" id="KOG1282">
    <property type="taxonomic scope" value="Eukaryota"/>
</dbReference>
<dbReference type="GO" id="GO:0006508">
    <property type="term" value="P:proteolysis"/>
    <property type="evidence" value="ECO:0007669"/>
    <property type="project" value="UniProtKB-KW"/>
</dbReference>
<keyword evidence="5" id="KW-0336">GPI-anchor</keyword>
<dbReference type="PANTHER" id="PTHR11802">
    <property type="entry name" value="SERINE PROTEASE FAMILY S10 SERINE CARBOXYPEPTIDASE"/>
    <property type="match status" value="1"/>
</dbReference>
<evidence type="ECO:0000256" key="9">
    <source>
        <dbReference type="ARBA" id="ARBA00022801"/>
    </source>
</evidence>
<evidence type="ECO:0000256" key="12">
    <source>
        <dbReference type="ARBA" id="ARBA00023288"/>
    </source>
</evidence>
<evidence type="ECO:0000256" key="8">
    <source>
        <dbReference type="ARBA" id="ARBA00022729"/>
    </source>
</evidence>
<dbReference type="GO" id="GO:0005886">
    <property type="term" value="C:plasma membrane"/>
    <property type="evidence" value="ECO:0007669"/>
    <property type="project" value="UniProtKB-SubCell"/>
</dbReference>
<evidence type="ECO:0000256" key="5">
    <source>
        <dbReference type="ARBA" id="ARBA00022622"/>
    </source>
</evidence>
<evidence type="ECO:0000256" key="6">
    <source>
        <dbReference type="ARBA" id="ARBA00022645"/>
    </source>
</evidence>
<evidence type="ECO:0000256" key="11">
    <source>
        <dbReference type="ARBA" id="ARBA00023180"/>
    </source>
</evidence>
<keyword evidence="10" id="KW-0843">Virulence</keyword>
<dbReference type="PROSITE" id="PS00131">
    <property type="entry name" value="CARBOXYPEPT_SER_SER"/>
    <property type="match status" value="1"/>
</dbReference>
<sequence>MKLSSLLHGILQVLCLSQPALAGFPTSPEGVTVLESRFGDNVTISYKETYICETTPGVRAFAGYVHLPPGSLDDLGEEQSYPINTFFWFFEARKNASTAPLSIWMNGGPGSSSMLGLLVENGPCYVNPDSNSTRLSEWSWNNEVNMLFLDQPVQVGFSYDVLTNITTNLVSGDITLLNDTDPLPDQNATFLTGTYPSQDGNSTALGSRNAAIALWHFAQTWFQEFPFYRPTDQKISLATESYGGRYGPAFFAFFEEQNQKIANGSFTDDDGEMFILNLDTLLIINGCIDRQVMYPSYPHIAYNNTYGIQTVNETIYQQMLDAYYGPGGCRDQIDACRAQAALSDPDDTGSNSTLNALCASAENFCSSRVRGPYLDVSGRNYYDFATLDPDPLPPPFYEGYLNQPHVQAALGTPLNWTQSSSPVGAAFRSIGDYVRPGWLEDLAYLLDNGIKVTLMYGDRDYACNWIGGEAVSLAIPHASAAEFASAGYAPLMANDSYEGGMVRQHGNLSFARVYEAGHEVPFYQPETAYRVFTRSLFNVDVATGETSTVDGEYSSIGPEDSWGHRNESPEQPLQYCYVLDPGATCTPEQVEGVENGTAVVRSWIVVDGNSSVLFPDVVGDGGAGGSRLF</sequence>
<feature type="signal peptide" evidence="14">
    <location>
        <begin position="1"/>
        <end position="22"/>
    </location>
</feature>
<dbReference type="Pfam" id="PF00450">
    <property type="entry name" value="Peptidase_S10"/>
    <property type="match status" value="1"/>
</dbReference>
<dbReference type="RefSeq" id="XP_008717887.1">
    <property type="nucleotide sequence ID" value="XM_008719665.1"/>
</dbReference>
<keyword evidence="6 14" id="KW-0121">Carboxypeptidase</keyword>
<dbReference type="Proteomes" id="UP000030752">
    <property type="component" value="Unassembled WGS sequence"/>
</dbReference>
<evidence type="ECO:0000256" key="13">
    <source>
        <dbReference type="ARBA" id="ARBA00037356"/>
    </source>
</evidence>
<dbReference type="VEuPathDB" id="FungiDB:HMPREF1541_05324"/>
<comment type="function">
    <text evidence="13">Extracellular serine carboxypeptidase that contributes to pathogenicity.</text>
</comment>
<comment type="subcellular location">
    <subcellularLocation>
        <location evidence="2">Cell membrane</location>
        <topology evidence="2">Lipid-anchor</topology>
        <topology evidence="2">GPI-anchor</topology>
    </subcellularLocation>
</comment>
<keyword evidence="11" id="KW-0325">Glycoprotein</keyword>
<evidence type="ECO:0000256" key="14">
    <source>
        <dbReference type="RuleBase" id="RU361156"/>
    </source>
</evidence>
<keyword evidence="8 14" id="KW-0732">Signal</keyword>
<dbReference type="HOGENOM" id="CLU_008523_10_3_1"/>
<organism evidence="15 16">
    <name type="scientific">Cyphellophora europaea (strain CBS 101466)</name>
    <name type="common">Phialophora europaea</name>
    <dbReference type="NCBI Taxonomy" id="1220924"/>
    <lineage>
        <taxon>Eukaryota</taxon>
        <taxon>Fungi</taxon>
        <taxon>Dikarya</taxon>
        <taxon>Ascomycota</taxon>
        <taxon>Pezizomycotina</taxon>
        <taxon>Eurotiomycetes</taxon>
        <taxon>Chaetothyriomycetidae</taxon>
        <taxon>Chaetothyriales</taxon>
        <taxon>Cyphellophoraceae</taxon>
        <taxon>Cyphellophora</taxon>
    </lineage>
</organism>
<evidence type="ECO:0000313" key="15">
    <source>
        <dbReference type="EMBL" id="ETN39102.1"/>
    </source>
</evidence>
<dbReference type="InterPro" id="IPR029058">
    <property type="entry name" value="AB_hydrolase_fold"/>
</dbReference>